<evidence type="ECO:0000256" key="1">
    <source>
        <dbReference type="SAM" id="MobiDB-lite"/>
    </source>
</evidence>
<sequence length="139" mass="15832">MPRGPRGRLSDRRTRSSKHPGAPSPVWQVATSAREPVLSRVRQQEQQQQQLPGSARQRSEAAGTQICYLHLPATRPERGCENFWVHIVNTICHTACPDAAFLPGRETRFIIDAEGTLLKCYQEREREAWKSEDSRDLLL</sequence>
<dbReference type="Proteomes" id="UP000052978">
    <property type="component" value="Unassembled WGS sequence"/>
</dbReference>
<proteinExistence type="predicted"/>
<protein>
    <submittedName>
        <fullName evidence="2">Uncharacterized protein</fullName>
    </submittedName>
</protein>
<dbReference type="EMBL" id="KE164055">
    <property type="protein sequence ID" value="EPQ14807.1"/>
    <property type="molecule type" value="Genomic_DNA"/>
</dbReference>
<accession>S7Q1Q9</accession>
<evidence type="ECO:0000313" key="3">
    <source>
        <dbReference type="Proteomes" id="UP000052978"/>
    </source>
</evidence>
<organism evidence="2 3">
    <name type="scientific">Myotis brandtii</name>
    <name type="common">Brandt's bat</name>
    <dbReference type="NCBI Taxonomy" id="109478"/>
    <lineage>
        <taxon>Eukaryota</taxon>
        <taxon>Metazoa</taxon>
        <taxon>Chordata</taxon>
        <taxon>Craniata</taxon>
        <taxon>Vertebrata</taxon>
        <taxon>Euteleostomi</taxon>
        <taxon>Mammalia</taxon>
        <taxon>Eutheria</taxon>
        <taxon>Laurasiatheria</taxon>
        <taxon>Chiroptera</taxon>
        <taxon>Yangochiroptera</taxon>
        <taxon>Vespertilionidae</taxon>
        <taxon>Myotis</taxon>
    </lineage>
</organism>
<gene>
    <name evidence="2" type="ORF">D623_10019662</name>
</gene>
<name>S7Q1Q9_MYOBR</name>
<evidence type="ECO:0000313" key="2">
    <source>
        <dbReference type="EMBL" id="EPQ14807.1"/>
    </source>
</evidence>
<feature type="region of interest" description="Disordered" evidence="1">
    <location>
        <begin position="1"/>
        <end position="60"/>
    </location>
</feature>
<dbReference type="AlphaFoldDB" id="S7Q1Q9"/>
<reference evidence="2 3" key="1">
    <citation type="journal article" date="2013" name="Nat. Commun.">
        <title>Genome analysis reveals insights into physiology and longevity of the Brandt's bat Myotis brandtii.</title>
        <authorList>
            <person name="Seim I."/>
            <person name="Fang X."/>
            <person name="Xiong Z."/>
            <person name="Lobanov A.V."/>
            <person name="Huang Z."/>
            <person name="Ma S."/>
            <person name="Feng Y."/>
            <person name="Turanov A.A."/>
            <person name="Zhu Y."/>
            <person name="Lenz T.L."/>
            <person name="Gerashchenko M.V."/>
            <person name="Fan D."/>
            <person name="Hee Yim S."/>
            <person name="Yao X."/>
            <person name="Jordan D."/>
            <person name="Xiong Y."/>
            <person name="Ma Y."/>
            <person name="Lyapunov A.N."/>
            <person name="Chen G."/>
            <person name="Kulakova O.I."/>
            <person name="Sun Y."/>
            <person name="Lee S.G."/>
            <person name="Bronson R.T."/>
            <person name="Moskalev A.A."/>
            <person name="Sunyaev S.R."/>
            <person name="Zhang G."/>
            <person name="Krogh A."/>
            <person name="Wang J."/>
            <person name="Gladyshev V.N."/>
        </authorList>
    </citation>
    <scope>NUCLEOTIDE SEQUENCE [LARGE SCALE GENOMIC DNA]</scope>
</reference>
<keyword evidence="3" id="KW-1185">Reference proteome</keyword>